<comment type="caution">
    <text evidence="1">The sequence shown here is derived from an EMBL/GenBank/DDBJ whole genome shotgun (WGS) entry which is preliminary data.</text>
</comment>
<accession>A0ACC0HSU2</accession>
<reference evidence="1 2" key="1">
    <citation type="journal article" date="2022" name="Plant J.">
        <title>Chromosome-level genome of Camellia lanceoleosa provides a valuable resource for understanding genome evolution and self-incompatibility.</title>
        <authorList>
            <person name="Gong W."/>
            <person name="Xiao S."/>
            <person name="Wang L."/>
            <person name="Liao Z."/>
            <person name="Chang Y."/>
            <person name="Mo W."/>
            <person name="Hu G."/>
            <person name="Li W."/>
            <person name="Zhao G."/>
            <person name="Zhu H."/>
            <person name="Hu X."/>
            <person name="Ji K."/>
            <person name="Xiang X."/>
            <person name="Song Q."/>
            <person name="Yuan D."/>
            <person name="Jin S."/>
            <person name="Zhang L."/>
        </authorList>
    </citation>
    <scope>NUCLEOTIDE SEQUENCE [LARGE SCALE GENOMIC DNA]</scope>
    <source>
        <strain evidence="1">SQ_2022a</strain>
    </source>
</reference>
<evidence type="ECO:0000313" key="2">
    <source>
        <dbReference type="Proteomes" id="UP001060215"/>
    </source>
</evidence>
<organism evidence="1 2">
    <name type="scientific">Camellia lanceoleosa</name>
    <dbReference type="NCBI Taxonomy" id="1840588"/>
    <lineage>
        <taxon>Eukaryota</taxon>
        <taxon>Viridiplantae</taxon>
        <taxon>Streptophyta</taxon>
        <taxon>Embryophyta</taxon>
        <taxon>Tracheophyta</taxon>
        <taxon>Spermatophyta</taxon>
        <taxon>Magnoliopsida</taxon>
        <taxon>eudicotyledons</taxon>
        <taxon>Gunneridae</taxon>
        <taxon>Pentapetalae</taxon>
        <taxon>asterids</taxon>
        <taxon>Ericales</taxon>
        <taxon>Theaceae</taxon>
        <taxon>Camellia</taxon>
    </lineage>
</organism>
<keyword evidence="2" id="KW-1185">Reference proteome</keyword>
<dbReference type="EMBL" id="CM045761">
    <property type="protein sequence ID" value="KAI8016589.1"/>
    <property type="molecule type" value="Genomic_DNA"/>
</dbReference>
<dbReference type="Proteomes" id="UP001060215">
    <property type="component" value="Chromosome 4"/>
</dbReference>
<sequence>MDCSSSATQRACKSSTKKKDKKRSRSNDDVVEELSMFADKLCEFGPDFEKCKPWLIHYAPHLYPDLLKEANAKEANQVSDQFQSTSISDATASSGGSTSKQEVKHLPGGKIKKKDKQVVI</sequence>
<proteinExistence type="predicted"/>
<evidence type="ECO:0000313" key="1">
    <source>
        <dbReference type="EMBL" id="KAI8016589.1"/>
    </source>
</evidence>
<gene>
    <name evidence="1" type="ORF">LOK49_LG05G02194</name>
</gene>
<protein>
    <submittedName>
        <fullName evidence="1">Uncharacterized protein</fullName>
    </submittedName>
</protein>
<name>A0ACC0HSU2_9ERIC</name>